<gene>
    <name evidence="2" type="ORF">CWE06_01400</name>
</gene>
<evidence type="ECO:0000313" key="2">
    <source>
        <dbReference type="EMBL" id="RUO21542.1"/>
    </source>
</evidence>
<feature type="transmembrane region" description="Helical" evidence="1">
    <location>
        <begin position="21"/>
        <end position="48"/>
    </location>
</feature>
<dbReference type="Proteomes" id="UP000288212">
    <property type="component" value="Unassembled WGS sequence"/>
</dbReference>
<proteinExistence type="predicted"/>
<keyword evidence="1" id="KW-0472">Membrane</keyword>
<keyword evidence="1" id="KW-1133">Transmembrane helix</keyword>
<dbReference type="EMBL" id="PIPI01000001">
    <property type="protein sequence ID" value="RUO21542.1"/>
    <property type="molecule type" value="Genomic_DNA"/>
</dbReference>
<dbReference type="AlphaFoldDB" id="A0A432VXY5"/>
<name>A0A432VXY5_9GAMM</name>
<keyword evidence="1" id="KW-0812">Transmembrane</keyword>
<comment type="caution">
    <text evidence="2">The sequence shown here is derived from an EMBL/GenBank/DDBJ whole genome shotgun (WGS) entry which is preliminary data.</text>
</comment>
<keyword evidence="3" id="KW-1185">Reference proteome</keyword>
<organism evidence="2 3">
    <name type="scientific">Aliidiomarina haloalkalitolerans</name>
    <dbReference type="NCBI Taxonomy" id="859059"/>
    <lineage>
        <taxon>Bacteria</taxon>
        <taxon>Pseudomonadati</taxon>
        <taxon>Pseudomonadota</taxon>
        <taxon>Gammaproteobacteria</taxon>
        <taxon>Alteromonadales</taxon>
        <taxon>Idiomarinaceae</taxon>
        <taxon>Aliidiomarina</taxon>
    </lineage>
</organism>
<reference evidence="2 3" key="1">
    <citation type="journal article" date="2011" name="Front. Microbiol.">
        <title>Genomic signatures of strain selection and enhancement in Bacillus atrophaeus var. globigii, a historical biowarfare simulant.</title>
        <authorList>
            <person name="Gibbons H.S."/>
            <person name="Broomall S.M."/>
            <person name="McNew L.A."/>
            <person name="Daligault H."/>
            <person name="Chapman C."/>
            <person name="Bruce D."/>
            <person name="Karavis M."/>
            <person name="Krepps M."/>
            <person name="McGregor P.A."/>
            <person name="Hong C."/>
            <person name="Park K.H."/>
            <person name="Akmal A."/>
            <person name="Feldman A."/>
            <person name="Lin J.S."/>
            <person name="Chang W.E."/>
            <person name="Higgs B.W."/>
            <person name="Demirev P."/>
            <person name="Lindquist J."/>
            <person name="Liem A."/>
            <person name="Fochler E."/>
            <person name="Read T.D."/>
            <person name="Tapia R."/>
            <person name="Johnson S."/>
            <person name="Bishop-Lilly K.A."/>
            <person name="Detter C."/>
            <person name="Han C."/>
            <person name="Sozhamannan S."/>
            <person name="Rosenzweig C.N."/>
            <person name="Skowronski E.W."/>
        </authorList>
    </citation>
    <scope>NUCLEOTIDE SEQUENCE [LARGE SCALE GENOMIC DNA]</scope>
    <source>
        <strain evidence="2 3">AK5</strain>
    </source>
</reference>
<protein>
    <submittedName>
        <fullName evidence="2">Uncharacterized protein</fullName>
    </submittedName>
</protein>
<dbReference type="RefSeq" id="WP_126790522.1">
    <property type="nucleotide sequence ID" value="NZ_PIPI01000001.1"/>
</dbReference>
<evidence type="ECO:0000313" key="3">
    <source>
        <dbReference type="Proteomes" id="UP000288212"/>
    </source>
</evidence>
<accession>A0A432VXY5</accession>
<evidence type="ECO:0000256" key="1">
    <source>
        <dbReference type="SAM" id="Phobius"/>
    </source>
</evidence>
<sequence length="137" mass="15760">MDVYSFQQRQSIWLTSCCHGLAFGSLLCALLSLYFGFTTLVVAAWFFYLRWWLLEPQPTLIECSELGEVTVFCTQRGVLVGQLTKPQFTGLCQRFVLNVYASETRQQHHVCWWLDAFNAAEQSRLRRIAANVSAQVK</sequence>